<dbReference type="Pfam" id="PF01794">
    <property type="entry name" value="Ferric_reduct"/>
    <property type="match status" value="1"/>
</dbReference>
<dbReference type="InterPro" id="IPR013112">
    <property type="entry name" value="FAD-bd_8"/>
</dbReference>
<proteinExistence type="predicted"/>
<dbReference type="RefSeq" id="WP_407346511.1">
    <property type="nucleotide sequence ID" value="NZ_CP136864.1"/>
</dbReference>
<keyword evidence="4 5" id="KW-0472">Membrane</keyword>
<dbReference type="Pfam" id="PF08022">
    <property type="entry name" value="FAD_binding_8"/>
    <property type="match status" value="1"/>
</dbReference>
<protein>
    <submittedName>
        <fullName evidence="7">Ferredoxin reductase family protein</fullName>
    </submittedName>
</protein>
<evidence type="ECO:0000256" key="1">
    <source>
        <dbReference type="ARBA" id="ARBA00004141"/>
    </source>
</evidence>
<feature type="transmembrane region" description="Helical" evidence="5">
    <location>
        <begin position="26"/>
        <end position="44"/>
    </location>
</feature>
<evidence type="ECO:0000313" key="8">
    <source>
        <dbReference type="Proteomes" id="UP001626537"/>
    </source>
</evidence>
<evidence type="ECO:0000313" key="7">
    <source>
        <dbReference type="EMBL" id="WOJ91945.1"/>
    </source>
</evidence>
<dbReference type="PANTHER" id="PTHR47354">
    <property type="entry name" value="NADH OXIDOREDUCTASE HCR"/>
    <property type="match status" value="1"/>
</dbReference>
<name>A0ABZ0HYG8_9GAMM</name>
<keyword evidence="3 5" id="KW-1133">Transmembrane helix</keyword>
<dbReference type="PROSITE" id="PS51384">
    <property type="entry name" value="FAD_FR"/>
    <property type="match status" value="1"/>
</dbReference>
<sequence>MTAPISSERNPVRINAAVRSPMSFRMLAWLYFALLLVPWALSYIEGLEVRGWYEELVTLLSILGLSMMIFQFFLTARVDAVASQAGVDNTMRLHTRMGEYLGYLVLLHPFLIVAPRFFIAPSFALSDTWELFTQPETSTGMYAWCLMLVWVLMAVFKDKTGLSYESWRYTHSAGFVAIIILATHHAITIGRHGRYNAWYDVLWIVLCAIAVALVVYVYFVRPRLVARQPFRVLECSKGSDADWYLTITKDGEFPFDFDAGQFTWISSSKSVFARNEHPFSIATTRRALPNISYVIRELGDYTRQLGKLQPGQRVWVDGPHGVFTLNARNATGVVLIAGGAGIGPIMGILRELADRKDKRPVRLVYGNRDIGQMLFLNEIAAIEADLNFDALLVLERPPEEFAGARGYIDAAVLSRFTEEPDALNRDYYICGPPIMVKAVEQTLLTLGVPQERILYEQLGF</sequence>
<reference evidence="7 8" key="1">
    <citation type="submission" date="2023-10" db="EMBL/GenBank/DDBJ databases">
        <title>Two novel species belonging to the OM43/NOR5 clade.</title>
        <authorList>
            <person name="Park M."/>
        </authorList>
    </citation>
    <scope>NUCLEOTIDE SEQUENCE [LARGE SCALE GENOMIC DNA]</scope>
    <source>
        <strain evidence="7 8">IMCC43200</strain>
    </source>
</reference>
<feature type="domain" description="FAD-binding FR-type" evidence="6">
    <location>
        <begin position="225"/>
        <end position="326"/>
    </location>
</feature>
<feature type="transmembrane region" description="Helical" evidence="5">
    <location>
        <begin position="168"/>
        <end position="189"/>
    </location>
</feature>
<feature type="transmembrane region" description="Helical" evidence="5">
    <location>
        <begin position="56"/>
        <end position="74"/>
    </location>
</feature>
<keyword evidence="8" id="KW-1185">Reference proteome</keyword>
<evidence type="ECO:0000256" key="5">
    <source>
        <dbReference type="SAM" id="Phobius"/>
    </source>
</evidence>
<evidence type="ECO:0000256" key="2">
    <source>
        <dbReference type="ARBA" id="ARBA00022692"/>
    </source>
</evidence>
<dbReference type="PANTHER" id="PTHR47354:SF5">
    <property type="entry name" value="PROTEIN RFBI"/>
    <property type="match status" value="1"/>
</dbReference>
<feature type="transmembrane region" description="Helical" evidence="5">
    <location>
        <begin position="201"/>
        <end position="220"/>
    </location>
</feature>
<dbReference type="PRINTS" id="PR00410">
    <property type="entry name" value="PHEHYDRXLASE"/>
</dbReference>
<evidence type="ECO:0000256" key="4">
    <source>
        <dbReference type="ARBA" id="ARBA00023136"/>
    </source>
</evidence>
<gene>
    <name evidence="7" type="ORF">R0135_09095</name>
</gene>
<dbReference type="Gene3D" id="2.40.30.10">
    <property type="entry name" value="Translation factors"/>
    <property type="match status" value="1"/>
</dbReference>
<dbReference type="SUPFAM" id="SSF63380">
    <property type="entry name" value="Riboflavin synthase domain-like"/>
    <property type="match status" value="1"/>
</dbReference>
<accession>A0ABZ0HYG8</accession>
<comment type="subcellular location">
    <subcellularLocation>
        <location evidence="1">Membrane</location>
        <topology evidence="1">Multi-pass membrane protein</topology>
    </subcellularLocation>
</comment>
<evidence type="ECO:0000259" key="6">
    <source>
        <dbReference type="PROSITE" id="PS51384"/>
    </source>
</evidence>
<dbReference type="InterPro" id="IPR013130">
    <property type="entry name" value="Fe3_Rdtase_TM_dom"/>
</dbReference>
<dbReference type="InterPro" id="IPR039261">
    <property type="entry name" value="FNR_nucleotide-bd"/>
</dbReference>
<dbReference type="Gene3D" id="3.40.50.80">
    <property type="entry name" value="Nucleotide-binding domain of ferredoxin-NADP reductase (FNR) module"/>
    <property type="match status" value="1"/>
</dbReference>
<dbReference type="Proteomes" id="UP001626537">
    <property type="component" value="Chromosome"/>
</dbReference>
<dbReference type="InterPro" id="IPR017927">
    <property type="entry name" value="FAD-bd_FR_type"/>
</dbReference>
<dbReference type="InterPro" id="IPR001433">
    <property type="entry name" value="OxRdtase_FAD/NAD-bd"/>
</dbReference>
<dbReference type="InterPro" id="IPR050415">
    <property type="entry name" value="MRET"/>
</dbReference>
<dbReference type="CDD" id="cd06198">
    <property type="entry name" value="FNR_like_3"/>
    <property type="match status" value="1"/>
</dbReference>
<feature type="transmembrane region" description="Helical" evidence="5">
    <location>
        <begin position="100"/>
        <end position="119"/>
    </location>
</feature>
<dbReference type="InterPro" id="IPR017938">
    <property type="entry name" value="Riboflavin_synthase-like_b-brl"/>
</dbReference>
<evidence type="ECO:0000256" key="3">
    <source>
        <dbReference type="ARBA" id="ARBA00022989"/>
    </source>
</evidence>
<keyword evidence="2 5" id="KW-0812">Transmembrane</keyword>
<feature type="transmembrane region" description="Helical" evidence="5">
    <location>
        <begin position="139"/>
        <end position="156"/>
    </location>
</feature>
<dbReference type="SUPFAM" id="SSF52343">
    <property type="entry name" value="Ferredoxin reductase-like, C-terminal NADP-linked domain"/>
    <property type="match status" value="1"/>
</dbReference>
<dbReference type="Pfam" id="PF00175">
    <property type="entry name" value="NAD_binding_1"/>
    <property type="match status" value="1"/>
</dbReference>
<dbReference type="EMBL" id="CP136864">
    <property type="protein sequence ID" value="WOJ91945.1"/>
    <property type="molecule type" value="Genomic_DNA"/>
</dbReference>
<organism evidence="7 8">
    <name type="scientific">Congregibacter variabilis</name>
    <dbReference type="NCBI Taxonomy" id="3081200"/>
    <lineage>
        <taxon>Bacteria</taxon>
        <taxon>Pseudomonadati</taxon>
        <taxon>Pseudomonadota</taxon>
        <taxon>Gammaproteobacteria</taxon>
        <taxon>Cellvibrionales</taxon>
        <taxon>Halieaceae</taxon>
        <taxon>Congregibacter</taxon>
    </lineage>
</organism>